<feature type="compositionally biased region" description="Polar residues" evidence="1">
    <location>
        <begin position="22"/>
        <end position="36"/>
    </location>
</feature>
<dbReference type="AlphaFoldDB" id="K1XQI0"/>
<reference evidence="2 3" key="1">
    <citation type="journal article" date="2012" name="BMC Genomics">
        <title>Sequencing the genome of Marssonina brunnea reveals fungus-poplar co-evolution.</title>
        <authorList>
            <person name="Zhu S."/>
            <person name="Cao Y.-Z."/>
            <person name="Jiang C."/>
            <person name="Tan B.-Y."/>
            <person name="Wang Z."/>
            <person name="Feng S."/>
            <person name="Zhang L."/>
            <person name="Su X.-H."/>
            <person name="Brejova B."/>
            <person name="Vinar T."/>
            <person name="Xu M."/>
            <person name="Wang M.-X."/>
            <person name="Zhang S.-G."/>
            <person name="Huang M.-R."/>
            <person name="Wu R."/>
            <person name="Zhou Y."/>
        </authorList>
    </citation>
    <scope>NUCLEOTIDE SEQUENCE [LARGE SCALE GENOMIC DNA]</scope>
    <source>
        <strain evidence="2 3">MB_m1</strain>
    </source>
</reference>
<dbReference type="STRING" id="1072389.K1XQI0"/>
<dbReference type="GeneID" id="18763005"/>
<dbReference type="InParanoid" id="K1XQI0"/>
<proteinExistence type="predicted"/>
<protein>
    <submittedName>
        <fullName evidence="2">Uncharacterized protein</fullName>
    </submittedName>
</protein>
<accession>K1XQI0</accession>
<dbReference type="KEGG" id="mbe:MBM_07070"/>
<dbReference type="OMA" id="GIKPWRH"/>
<evidence type="ECO:0000313" key="2">
    <source>
        <dbReference type="EMBL" id="EKD14859.1"/>
    </source>
</evidence>
<gene>
    <name evidence="2" type="ORF">MBM_07070</name>
</gene>
<organism evidence="2 3">
    <name type="scientific">Marssonina brunnea f. sp. multigermtubi (strain MB_m1)</name>
    <name type="common">Marssonina leaf spot fungus</name>
    <dbReference type="NCBI Taxonomy" id="1072389"/>
    <lineage>
        <taxon>Eukaryota</taxon>
        <taxon>Fungi</taxon>
        <taxon>Dikarya</taxon>
        <taxon>Ascomycota</taxon>
        <taxon>Pezizomycotina</taxon>
        <taxon>Leotiomycetes</taxon>
        <taxon>Helotiales</taxon>
        <taxon>Drepanopezizaceae</taxon>
        <taxon>Drepanopeziza</taxon>
    </lineage>
</organism>
<feature type="region of interest" description="Disordered" evidence="1">
    <location>
        <begin position="1"/>
        <end position="56"/>
    </location>
</feature>
<dbReference type="Proteomes" id="UP000006753">
    <property type="component" value="Unassembled WGS sequence"/>
</dbReference>
<evidence type="ECO:0000313" key="3">
    <source>
        <dbReference type="Proteomes" id="UP000006753"/>
    </source>
</evidence>
<dbReference type="OrthoDB" id="5326237at2759"/>
<dbReference type="eggNOG" id="ENOG502SEH4">
    <property type="taxonomic scope" value="Eukaryota"/>
</dbReference>
<keyword evidence="3" id="KW-1185">Reference proteome</keyword>
<dbReference type="EMBL" id="JH921444">
    <property type="protein sequence ID" value="EKD14859.1"/>
    <property type="molecule type" value="Genomic_DNA"/>
</dbReference>
<dbReference type="HOGENOM" id="CLU_133417_1_0_1"/>
<sequence>MSFWTELTLARGGPSSQRDRVSQGNMQRSAEVSTGENGLLAAQDPTDGKDTGEEEQLEQALETLKEMHIQLRGLRTTIPRLVAPLAKKQPSPEALFREFSESVNTANQELQEFRRLMTDEGSVKVMEQASKSRTENPNGIRPWKVTEHPDWLTRGLRSI</sequence>
<evidence type="ECO:0000256" key="1">
    <source>
        <dbReference type="SAM" id="MobiDB-lite"/>
    </source>
</evidence>
<name>K1XQI0_MARBU</name>